<evidence type="ECO:0000313" key="1">
    <source>
        <dbReference type="EMBL" id="CAD8163043.1"/>
    </source>
</evidence>
<keyword evidence="2" id="KW-1185">Reference proteome</keyword>
<sequence>MKFSTLKTTYQYLPILQERQRRSFCQKNYELPFLAPNRRDLRMLYEHQI</sequence>
<accession>A0A8S1UG19</accession>
<dbReference type="AlphaFoldDB" id="A0A8S1UG19"/>
<comment type="caution">
    <text evidence="1">The sequence shown here is derived from an EMBL/GenBank/DDBJ whole genome shotgun (WGS) entry which is preliminary data.</text>
</comment>
<proteinExistence type="predicted"/>
<protein>
    <submittedName>
        <fullName evidence="1">Uncharacterized protein</fullName>
    </submittedName>
</protein>
<evidence type="ECO:0000313" key="2">
    <source>
        <dbReference type="Proteomes" id="UP000683925"/>
    </source>
</evidence>
<gene>
    <name evidence="1" type="ORF">POCTA_138.1.T0420278</name>
</gene>
<organism evidence="1 2">
    <name type="scientific">Paramecium octaurelia</name>
    <dbReference type="NCBI Taxonomy" id="43137"/>
    <lineage>
        <taxon>Eukaryota</taxon>
        <taxon>Sar</taxon>
        <taxon>Alveolata</taxon>
        <taxon>Ciliophora</taxon>
        <taxon>Intramacronucleata</taxon>
        <taxon>Oligohymenophorea</taxon>
        <taxon>Peniculida</taxon>
        <taxon>Parameciidae</taxon>
        <taxon>Paramecium</taxon>
    </lineage>
</organism>
<dbReference type="EMBL" id="CAJJDP010000042">
    <property type="protein sequence ID" value="CAD8163043.1"/>
    <property type="molecule type" value="Genomic_DNA"/>
</dbReference>
<reference evidence="1" key="1">
    <citation type="submission" date="2021-01" db="EMBL/GenBank/DDBJ databases">
        <authorList>
            <consortium name="Genoscope - CEA"/>
            <person name="William W."/>
        </authorList>
    </citation>
    <scope>NUCLEOTIDE SEQUENCE</scope>
</reference>
<name>A0A8S1UG19_PAROT</name>
<dbReference type="Proteomes" id="UP000683925">
    <property type="component" value="Unassembled WGS sequence"/>
</dbReference>